<feature type="signal peptide" evidence="1">
    <location>
        <begin position="1"/>
        <end position="26"/>
    </location>
</feature>
<dbReference type="InterPro" id="IPR025665">
    <property type="entry name" value="Beta-barrel_OMP_2"/>
</dbReference>
<evidence type="ECO:0000259" key="2">
    <source>
        <dbReference type="Pfam" id="PF13568"/>
    </source>
</evidence>
<name>A0A5M8QSW2_9BACT</name>
<proteinExistence type="predicted"/>
<keyword evidence="4" id="KW-1185">Reference proteome</keyword>
<evidence type="ECO:0000256" key="1">
    <source>
        <dbReference type="SAM" id="SignalP"/>
    </source>
</evidence>
<keyword evidence="1" id="KW-0732">Signal</keyword>
<dbReference type="Pfam" id="PF13568">
    <property type="entry name" value="OMP_b-brl_2"/>
    <property type="match status" value="1"/>
</dbReference>
<dbReference type="EMBL" id="VBSN01000049">
    <property type="protein sequence ID" value="KAA6438331.1"/>
    <property type="molecule type" value="Genomic_DNA"/>
</dbReference>
<feature type="chain" id="PRO_5024432287" evidence="1">
    <location>
        <begin position="27"/>
        <end position="237"/>
    </location>
</feature>
<organism evidence="3 4">
    <name type="scientific">Dyadobacter flavalbus</name>
    <dbReference type="NCBI Taxonomy" id="2579942"/>
    <lineage>
        <taxon>Bacteria</taxon>
        <taxon>Pseudomonadati</taxon>
        <taxon>Bacteroidota</taxon>
        <taxon>Cytophagia</taxon>
        <taxon>Cytophagales</taxon>
        <taxon>Spirosomataceae</taxon>
        <taxon>Dyadobacter</taxon>
    </lineage>
</organism>
<protein>
    <submittedName>
        <fullName evidence="3">PorT family protein</fullName>
    </submittedName>
</protein>
<comment type="caution">
    <text evidence="3">The sequence shown here is derived from an EMBL/GenBank/DDBJ whole genome shotgun (WGS) entry which is preliminary data.</text>
</comment>
<feature type="domain" description="Outer membrane protein beta-barrel" evidence="2">
    <location>
        <begin position="26"/>
        <end position="209"/>
    </location>
</feature>
<gene>
    <name evidence="3" type="ORF">FEM33_16685</name>
</gene>
<dbReference type="AlphaFoldDB" id="A0A5M8QSW2"/>
<dbReference type="Proteomes" id="UP000323994">
    <property type="component" value="Unassembled WGS sequence"/>
</dbReference>
<accession>A0A5M8QSW2</accession>
<reference evidence="3 4" key="1">
    <citation type="submission" date="2019-05" db="EMBL/GenBank/DDBJ databases">
        <authorList>
            <person name="Qu J.-H."/>
        </authorList>
    </citation>
    <scope>NUCLEOTIDE SEQUENCE [LARGE SCALE GENOMIC DNA]</scope>
    <source>
        <strain evidence="3 4">NS28</strain>
    </source>
</reference>
<sequence>MTIMKKTVLQLSLLIFCCFSTADSWAQLSLGLRTGINFANLAVTDEESFPFKPKSGLSFALLFHLPLGASTAIQIEPGFSQRGGRISTKTNEFINNQQIKADIEGKLLVNYIEMPVLFQYKPKLGKMEGLLSIGPEFRLMTGNLRAKSSSRVYVDGVLITSTSGDESYASGNDTRKFDIGLAGGAGLAYPLGTVKFFAEGRYHLGLANLATPIEGGNSKVHNRGASVHIGVLVPVGK</sequence>
<evidence type="ECO:0000313" key="3">
    <source>
        <dbReference type="EMBL" id="KAA6438331.1"/>
    </source>
</evidence>
<evidence type="ECO:0000313" key="4">
    <source>
        <dbReference type="Proteomes" id="UP000323994"/>
    </source>
</evidence>